<proteinExistence type="predicted"/>
<name>A0A6J8BN01_MYTCO</name>
<keyword evidence="2" id="KW-1185">Reference proteome</keyword>
<sequence length="170" mass="19986">MLNHLPTTVSKDSIMVSFDVVNLYTTIPHEYGLKFIEFWLEKFPSEVPDRIEKKFIIEEIKFILQNNYFNFNGESNRQISGTAMGTKVVPTYANLVMAYLETQMNTRTNIPFNWARRICTIVSSIEMSNKRLQELNEILLERQYPKTSINNGMERTKAIDIQELRRPKTR</sequence>
<accession>A0A6J8BN01</accession>
<protein>
    <recommendedName>
        <fullName evidence="3">Reverse transcriptase domain-containing protein</fullName>
    </recommendedName>
</protein>
<reference evidence="1 2" key="1">
    <citation type="submission" date="2020-06" db="EMBL/GenBank/DDBJ databases">
        <authorList>
            <person name="Li R."/>
            <person name="Bekaert M."/>
        </authorList>
    </citation>
    <scope>NUCLEOTIDE SEQUENCE [LARGE SCALE GENOMIC DNA]</scope>
    <source>
        <strain evidence="2">wild</strain>
    </source>
</reference>
<evidence type="ECO:0000313" key="1">
    <source>
        <dbReference type="EMBL" id="CAC5384721.1"/>
    </source>
</evidence>
<dbReference type="AlphaFoldDB" id="A0A6J8BN01"/>
<evidence type="ECO:0008006" key="3">
    <source>
        <dbReference type="Google" id="ProtNLM"/>
    </source>
</evidence>
<dbReference type="PANTHER" id="PTHR21301:SF13">
    <property type="match status" value="1"/>
</dbReference>
<organism evidence="1 2">
    <name type="scientific">Mytilus coruscus</name>
    <name type="common">Sea mussel</name>
    <dbReference type="NCBI Taxonomy" id="42192"/>
    <lineage>
        <taxon>Eukaryota</taxon>
        <taxon>Metazoa</taxon>
        <taxon>Spiralia</taxon>
        <taxon>Lophotrochozoa</taxon>
        <taxon>Mollusca</taxon>
        <taxon>Bivalvia</taxon>
        <taxon>Autobranchia</taxon>
        <taxon>Pteriomorphia</taxon>
        <taxon>Mytilida</taxon>
        <taxon>Mytiloidea</taxon>
        <taxon>Mytilidae</taxon>
        <taxon>Mytilinae</taxon>
        <taxon>Mytilus</taxon>
    </lineage>
</organism>
<evidence type="ECO:0000313" key="2">
    <source>
        <dbReference type="Proteomes" id="UP000507470"/>
    </source>
</evidence>
<dbReference type="PANTHER" id="PTHR21301">
    <property type="entry name" value="REVERSE TRANSCRIPTASE"/>
    <property type="match status" value="1"/>
</dbReference>
<gene>
    <name evidence="1" type="ORF">MCOR_20332</name>
</gene>
<dbReference type="OrthoDB" id="6248080at2759"/>
<dbReference type="Proteomes" id="UP000507470">
    <property type="component" value="Unassembled WGS sequence"/>
</dbReference>
<dbReference type="EMBL" id="CACVKT020003633">
    <property type="protein sequence ID" value="CAC5384721.1"/>
    <property type="molecule type" value="Genomic_DNA"/>
</dbReference>